<keyword evidence="1" id="KW-0732">Signal</keyword>
<protein>
    <submittedName>
        <fullName evidence="2">Uncharacterized protein</fullName>
    </submittedName>
</protein>
<name>A0AAV6V1B0_9ARAC</name>
<evidence type="ECO:0000313" key="3">
    <source>
        <dbReference type="Proteomes" id="UP000827092"/>
    </source>
</evidence>
<dbReference type="Proteomes" id="UP000827092">
    <property type="component" value="Unassembled WGS sequence"/>
</dbReference>
<keyword evidence="3" id="KW-1185">Reference proteome</keyword>
<organism evidence="2 3">
    <name type="scientific">Oedothorax gibbosus</name>
    <dbReference type="NCBI Taxonomy" id="931172"/>
    <lineage>
        <taxon>Eukaryota</taxon>
        <taxon>Metazoa</taxon>
        <taxon>Ecdysozoa</taxon>
        <taxon>Arthropoda</taxon>
        <taxon>Chelicerata</taxon>
        <taxon>Arachnida</taxon>
        <taxon>Araneae</taxon>
        <taxon>Araneomorphae</taxon>
        <taxon>Entelegynae</taxon>
        <taxon>Araneoidea</taxon>
        <taxon>Linyphiidae</taxon>
        <taxon>Erigoninae</taxon>
        <taxon>Oedothorax</taxon>
    </lineage>
</organism>
<reference evidence="2 3" key="1">
    <citation type="journal article" date="2022" name="Nat. Ecol. Evol.">
        <title>A masculinizing supergene underlies an exaggerated male reproductive morph in a spider.</title>
        <authorList>
            <person name="Hendrickx F."/>
            <person name="De Corte Z."/>
            <person name="Sonet G."/>
            <person name="Van Belleghem S.M."/>
            <person name="Kostlbacher S."/>
            <person name="Vangestel C."/>
        </authorList>
    </citation>
    <scope>NUCLEOTIDE SEQUENCE [LARGE SCALE GENOMIC DNA]</scope>
    <source>
        <strain evidence="2">W744_W776</strain>
    </source>
</reference>
<evidence type="ECO:0000313" key="2">
    <source>
        <dbReference type="EMBL" id="KAG8190264.1"/>
    </source>
</evidence>
<dbReference type="AlphaFoldDB" id="A0AAV6V1B0"/>
<feature type="signal peptide" evidence="1">
    <location>
        <begin position="1"/>
        <end position="32"/>
    </location>
</feature>
<sequence length="235" mass="26380">MLRVCARKMVPYFACSIYMISILCAALDSTAASKCVPYERDSRLGAIVVDSCPKEYSGDALVIKKCSTTNDLSDPLMADLVTNPSTKLTYQNLHCAACNNAPLEDLLFWSVLLDCKSHRPLTYETIENIKGTNKWGLMSHHKIRKCDLSFEKPVYVKVEKCKVMSETARKSKPFSFALLLDVNRSDGDIVGESRIPDPCKSGEKYDPFFHKCRKLVCAIPGYEMVDNKCKKLKKG</sequence>
<evidence type="ECO:0000256" key="1">
    <source>
        <dbReference type="SAM" id="SignalP"/>
    </source>
</evidence>
<comment type="caution">
    <text evidence="2">The sequence shown here is derived from an EMBL/GenBank/DDBJ whole genome shotgun (WGS) entry which is preliminary data.</text>
</comment>
<dbReference type="EMBL" id="JAFNEN010000189">
    <property type="protein sequence ID" value="KAG8190264.1"/>
    <property type="molecule type" value="Genomic_DNA"/>
</dbReference>
<proteinExistence type="predicted"/>
<feature type="chain" id="PRO_5043507374" evidence="1">
    <location>
        <begin position="33"/>
        <end position="235"/>
    </location>
</feature>
<accession>A0AAV6V1B0</accession>
<gene>
    <name evidence="2" type="ORF">JTE90_025781</name>
</gene>